<feature type="domain" description="Peptidase S9 prolyl oligopeptidase catalytic" evidence="2">
    <location>
        <begin position="655"/>
        <end position="838"/>
    </location>
</feature>
<accession>A0A517NDZ1</accession>
<name>A0A517NDZ1_9BACT</name>
<dbReference type="Pfam" id="PF00326">
    <property type="entry name" value="Peptidase_S9"/>
    <property type="match status" value="1"/>
</dbReference>
<feature type="domain" description="von Hippel-Lindau disease tumour suppressor beta" evidence="4">
    <location>
        <begin position="173"/>
        <end position="231"/>
    </location>
</feature>
<dbReference type="Pfam" id="PF01847">
    <property type="entry name" value="VHL"/>
    <property type="match status" value="1"/>
</dbReference>
<dbReference type="GO" id="GO:0006508">
    <property type="term" value="P:proteolysis"/>
    <property type="evidence" value="ECO:0007669"/>
    <property type="project" value="InterPro"/>
</dbReference>
<dbReference type="RefSeq" id="WP_145171305.1">
    <property type="nucleotide sequence ID" value="NZ_CP036525.1"/>
</dbReference>
<dbReference type="InterPro" id="IPR001375">
    <property type="entry name" value="Peptidase_S9_cat"/>
</dbReference>
<keyword evidence="6" id="KW-1185">Reference proteome</keyword>
<sequence length="844" mass="95872" precursor="true">MLQRPSRSIHCLAIAVFSLVGSVFLTSAVTAQDSDGFDARYARMQSLGDRIKSKVYRDSVKPKWFGENSDRFWYQVQTGANTHEFITVDAQAGTRKRSFDHQALADALTEQTDTQYHADRLPLKRLRFEGDPAHLLMVVDQRAWQFELPNGPLIAQDDDVSATALKPLSRLRRSRSGTDETKIRFVNQTSQKLDISWIDFQGDPKPMGQVEAGKSVDFSTYCKHIWMLSESSGKPVALYSANESADSAIFDGKSERPEMKWDRHDARKFQSWASPDGKFAIDIRDDNIVLKNTEDKSESMLTTDGTPEHRYGPDVYWSPQSDRFFVLKTRVGQGREITIVKSSPDGSVHPELKTIRYEKPGDQRSHSRPVLFAKSNDWKPETIEDDLFPNPFALGNFHWHSSGSRFSFLYNQRGHQRHSLISVDANSNQPRVAIDETSDTFICYSGKTYLHRIDDTDELIWMSERSGWNHLYLIDQVSGEVKNPVTHGDWVVRSVEHVDDQKRQIWLIVSGIDADQDPYQRHLIRVNFDGTQLTRLTSGDGDHTWQFSPDRRFLIDTMSRVDLAPVTVLRSADTGDPICELERSDIASLLETGWQLPRRFVAKARDGVTDIHGIIIRPTNFDPLKKYPVVENIYAGPHSSFVPKAFGVHRGLYEIAELGFIVVKIDGMGTSNRSKAFHDVCWKHLHDSGFPDRIRWIQAAAADRPWMDLTRVGIYGGSAGGQSAMRALIDHHDFYHVAVADCGCHDNRVDKIWWNEQWMGWPIGKEYSDASNVDQAHRMQGRLMLIWGELDTNVDPASTMQVVNALIKADKDFDMLCIPGAGHGAAGHPYGKRRQAEFLMRHLQ</sequence>
<feature type="signal peptide" evidence="1">
    <location>
        <begin position="1"/>
        <end position="31"/>
    </location>
</feature>
<evidence type="ECO:0000259" key="3">
    <source>
        <dbReference type="Pfam" id="PF00930"/>
    </source>
</evidence>
<gene>
    <name evidence="5" type="primary">ptpA_1</name>
    <name evidence="5" type="ORF">K227x_36780</name>
</gene>
<dbReference type="PANTHER" id="PTHR11731">
    <property type="entry name" value="PROTEASE FAMILY S9B,C DIPEPTIDYL-PEPTIDASE IV-RELATED"/>
    <property type="match status" value="1"/>
</dbReference>
<evidence type="ECO:0000256" key="1">
    <source>
        <dbReference type="SAM" id="SignalP"/>
    </source>
</evidence>
<dbReference type="Gene3D" id="3.40.50.1820">
    <property type="entry name" value="alpha/beta hydrolase"/>
    <property type="match status" value="1"/>
</dbReference>
<dbReference type="Gene3D" id="2.140.10.30">
    <property type="entry name" value="Dipeptidylpeptidase IV, N-terminal domain"/>
    <property type="match status" value="1"/>
</dbReference>
<dbReference type="SUPFAM" id="SSF49468">
    <property type="entry name" value="VHL"/>
    <property type="match status" value="1"/>
</dbReference>
<dbReference type="AlphaFoldDB" id="A0A517NDZ1"/>
<keyword evidence="1" id="KW-0732">Signal</keyword>
<dbReference type="KEGG" id="rlc:K227x_36780"/>
<dbReference type="Pfam" id="PF00930">
    <property type="entry name" value="DPPIV_N"/>
    <property type="match status" value="1"/>
</dbReference>
<evidence type="ECO:0000259" key="4">
    <source>
        <dbReference type="Pfam" id="PF01847"/>
    </source>
</evidence>
<reference evidence="5 6" key="1">
    <citation type="submission" date="2019-02" db="EMBL/GenBank/DDBJ databases">
        <title>Deep-cultivation of Planctomycetes and their phenomic and genomic characterization uncovers novel biology.</title>
        <authorList>
            <person name="Wiegand S."/>
            <person name="Jogler M."/>
            <person name="Boedeker C."/>
            <person name="Pinto D."/>
            <person name="Vollmers J."/>
            <person name="Rivas-Marin E."/>
            <person name="Kohn T."/>
            <person name="Peeters S.H."/>
            <person name="Heuer A."/>
            <person name="Rast P."/>
            <person name="Oberbeckmann S."/>
            <person name="Bunk B."/>
            <person name="Jeske O."/>
            <person name="Meyerdierks A."/>
            <person name="Storesund J.E."/>
            <person name="Kallscheuer N."/>
            <person name="Luecker S."/>
            <person name="Lage O.M."/>
            <person name="Pohl T."/>
            <person name="Merkel B.J."/>
            <person name="Hornburger P."/>
            <person name="Mueller R.-W."/>
            <person name="Bruemmer F."/>
            <person name="Labrenz M."/>
            <person name="Spormann A.M."/>
            <person name="Op den Camp H."/>
            <person name="Overmann J."/>
            <person name="Amann R."/>
            <person name="Jetten M.S.M."/>
            <person name="Mascher T."/>
            <person name="Medema M.H."/>
            <person name="Devos D.P."/>
            <person name="Kaster A.-K."/>
            <person name="Ovreas L."/>
            <person name="Rohde M."/>
            <person name="Galperin M.Y."/>
            <person name="Jogler C."/>
        </authorList>
    </citation>
    <scope>NUCLEOTIDE SEQUENCE [LARGE SCALE GENOMIC DNA]</scope>
    <source>
        <strain evidence="5 6">K22_7</strain>
    </source>
</reference>
<dbReference type="InterPro" id="IPR002469">
    <property type="entry name" value="Peptidase_S9B_N"/>
</dbReference>
<dbReference type="InterPro" id="IPR036208">
    <property type="entry name" value="VHL_sf"/>
</dbReference>
<keyword evidence="5" id="KW-0378">Hydrolase</keyword>
<feature type="domain" description="Dipeptidylpeptidase IV N-terminal" evidence="3">
    <location>
        <begin position="247"/>
        <end position="564"/>
    </location>
</feature>
<feature type="chain" id="PRO_5022128629" evidence="1">
    <location>
        <begin position="32"/>
        <end position="844"/>
    </location>
</feature>
<dbReference type="InterPro" id="IPR029058">
    <property type="entry name" value="AB_hydrolase_fold"/>
</dbReference>
<dbReference type="InterPro" id="IPR050278">
    <property type="entry name" value="Serine_Prot_S9B/DPPIV"/>
</dbReference>
<dbReference type="GO" id="GO:0008236">
    <property type="term" value="F:serine-type peptidase activity"/>
    <property type="evidence" value="ECO:0007669"/>
    <property type="project" value="InterPro"/>
</dbReference>
<dbReference type="Proteomes" id="UP000318538">
    <property type="component" value="Chromosome"/>
</dbReference>
<dbReference type="EC" id="3.4.14.12" evidence="5"/>
<protein>
    <submittedName>
        <fullName evidence="5">Prolyl tripeptidyl peptidase</fullName>
        <ecNumber evidence="5">3.4.14.12</ecNumber>
    </submittedName>
</protein>
<proteinExistence type="predicted"/>
<evidence type="ECO:0000259" key="2">
    <source>
        <dbReference type="Pfam" id="PF00326"/>
    </source>
</evidence>
<evidence type="ECO:0000313" key="6">
    <source>
        <dbReference type="Proteomes" id="UP000318538"/>
    </source>
</evidence>
<dbReference type="PANTHER" id="PTHR11731:SF118">
    <property type="entry name" value="BLR1971 PROTEIN"/>
    <property type="match status" value="1"/>
</dbReference>
<evidence type="ECO:0000313" key="5">
    <source>
        <dbReference type="EMBL" id="QDT05278.1"/>
    </source>
</evidence>
<dbReference type="SUPFAM" id="SSF53474">
    <property type="entry name" value="alpha/beta-Hydrolases"/>
    <property type="match status" value="1"/>
</dbReference>
<dbReference type="OrthoDB" id="9812921at2"/>
<dbReference type="SUPFAM" id="SSF82171">
    <property type="entry name" value="DPP6 N-terminal domain-like"/>
    <property type="match status" value="1"/>
</dbReference>
<dbReference type="EMBL" id="CP036525">
    <property type="protein sequence ID" value="QDT05278.1"/>
    <property type="molecule type" value="Genomic_DNA"/>
</dbReference>
<organism evidence="5 6">
    <name type="scientific">Rubripirellula lacrimiformis</name>
    <dbReference type="NCBI Taxonomy" id="1930273"/>
    <lineage>
        <taxon>Bacteria</taxon>
        <taxon>Pseudomonadati</taxon>
        <taxon>Planctomycetota</taxon>
        <taxon>Planctomycetia</taxon>
        <taxon>Pirellulales</taxon>
        <taxon>Pirellulaceae</taxon>
        <taxon>Rubripirellula</taxon>
    </lineage>
</organism>
<dbReference type="InterPro" id="IPR024053">
    <property type="entry name" value="VHL_beta_dom"/>
</dbReference>